<reference evidence="2" key="1">
    <citation type="submission" date="2019-12" db="EMBL/GenBank/DDBJ databases">
        <title>Genome sequencing and annotation of Brassica cretica.</title>
        <authorList>
            <person name="Studholme D.J."/>
            <person name="Sarris P.F."/>
        </authorList>
    </citation>
    <scope>NUCLEOTIDE SEQUENCE</scope>
    <source>
        <strain evidence="2">PFS-102/07</strain>
        <tissue evidence="2">Leaf</tissue>
    </source>
</reference>
<evidence type="ECO:0000313" key="2">
    <source>
        <dbReference type="EMBL" id="KAF2616003.1"/>
    </source>
</evidence>
<keyword evidence="1" id="KW-1133">Transmembrane helix</keyword>
<dbReference type="AlphaFoldDB" id="A0A8S9MFX1"/>
<keyword evidence="1" id="KW-0812">Transmembrane</keyword>
<evidence type="ECO:0000256" key="1">
    <source>
        <dbReference type="SAM" id="Phobius"/>
    </source>
</evidence>
<name>A0A8S9MFX1_BRACR</name>
<gene>
    <name evidence="2" type="ORF">F2Q70_00007815</name>
</gene>
<comment type="caution">
    <text evidence="2">The sequence shown here is derived from an EMBL/GenBank/DDBJ whole genome shotgun (WGS) entry which is preliminary data.</text>
</comment>
<protein>
    <submittedName>
        <fullName evidence="2">Uncharacterized protein</fullName>
    </submittedName>
</protein>
<keyword evidence="1" id="KW-0472">Membrane</keyword>
<feature type="transmembrane region" description="Helical" evidence="1">
    <location>
        <begin position="50"/>
        <end position="67"/>
    </location>
</feature>
<organism evidence="2">
    <name type="scientific">Brassica cretica</name>
    <name type="common">Mustard</name>
    <dbReference type="NCBI Taxonomy" id="69181"/>
    <lineage>
        <taxon>Eukaryota</taxon>
        <taxon>Viridiplantae</taxon>
        <taxon>Streptophyta</taxon>
        <taxon>Embryophyta</taxon>
        <taxon>Tracheophyta</taxon>
        <taxon>Spermatophyta</taxon>
        <taxon>Magnoliopsida</taxon>
        <taxon>eudicotyledons</taxon>
        <taxon>Gunneridae</taxon>
        <taxon>Pentapetalae</taxon>
        <taxon>rosids</taxon>
        <taxon>malvids</taxon>
        <taxon>Brassicales</taxon>
        <taxon>Brassicaceae</taxon>
        <taxon>Brassiceae</taxon>
        <taxon>Brassica</taxon>
    </lineage>
</organism>
<proteinExistence type="predicted"/>
<accession>A0A8S9MFX1</accession>
<dbReference type="EMBL" id="QGKY02000089">
    <property type="protein sequence ID" value="KAF2616003.1"/>
    <property type="molecule type" value="Genomic_DNA"/>
</dbReference>
<sequence>MANSGDEAWSPFLGEDKVQDSVRLDWCAAFTAVTTKNPTFLVDMFPPSGFYFYTCCLDILSIIIYKSNACCVRASNRIVSHRFSHLLLLLLLWQVKRIRYSVFMAGTCNRLRSTDQYMEPNQYGDQNVLKISTEVFAFVRSDLSN</sequence>